<dbReference type="InterPro" id="IPR050745">
    <property type="entry name" value="Multifunctional_regulatory"/>
</dbReference>
<dbReference type="InterPro" id="IPR002110">
    <property type="entry name" value="Ankyrin_rpt"/>
</dbReference>
<gene>
    <name evidence="5" type="ORF">QBC37DRAFT_162472</name>
</gene>
<evidence type="ECO:0000313" key="5">
    <source>
        <dbReference type="EMBL" id="KAK4213955.1"/>
    </source>
</evidence>
<keyword evidence="6" id="KW-1185">Reference proteome</keyword>
<dbReference type="PANTHER" id="PTHR24189:SF50">
    <property type="entry name" value="ANKYRIN REPEAT AND SOCS BOX PROTEIN 2"/>
    <property type="match status" value="1"/>
</dbReference>
<dbReference type="SUPFAM" id="SSF48403">
    <property type="entry name" value="Ankyrin repeat"/>
    <property type="match status" value="4"/>
</dbReference>
<dbReference type="PROSITE" id="PS50297">
    <property type="entry name" value="ANK_REP_REGION"/>
    <property type="match status" value="1"/>
</dbReference>
<name>A0AAN7BAH5_9PEZI</name>
<protein>
    <submittedName>
        <fullName evidence="5">Serine/threonine-protein phosphatase</fullName>
    </submittedName>
</protein>
<evidence type="ECO:0000256" key="2">
    <source>
        <dbReference type="ARBA" id="ARBA00023043"/>
    </source>
</evidence>
<dbReference type="SMART" id="SM00248">
    <property type="entry name" value="ANK"/>
    <property type="match status" value="11"/>
</dbReference>
<accession>A0AAN7BAH5</accession>
<keyword evidence="2 3" id="KW-0040">ANK repeat</keyword>
<sequence length="1858" mass="201371">MASPPSVQGARLQRLHQLASEWGIVSPPPLPPLSPVSSPLSLALYRTSNDDVEAEELLKRQRFIANQQKNAQGGIKRAFTTSKKTWEPKEIFDALEAHVANYGAPGVADALINKLLVVGGNPNVLNAKNRTSLLGRRKSMESMERSRVLQKAIENRHVDMVAVLAHHADPLTLDAALPVAMRSRNVSLVQILIQRGANTAQSQDAQYEFHQLCRHGGQADMVALILQSEGRPPPESVSIAMVDAAQKGCLDMVLRISRSTADGGYQNAAALKLAIAQCRVDIALAILTGTRPPKPGCRGLEESFTQLFQHPTVGPNEKMALTESLLCAGATGDAVSIALAQACATEFHDLVDLLVSYGASVEFKNASVVRQAVAQGKTGLVQLLLTDHTSLSPLSASECVAQIPKTITPEDRHALLTLLLKKGAAGTALHDALVDAVQARDLQSVDLLVRPYFPRGRTGSNSDSPQASRGAASDRHETSSVDHKEGLALSIATGTFNVPMVKQLLVGRPSVETLAHIFPQVACLPPADRYQIAECFLTAGMTGPCVSAALQQAIDEQPPRRDEAYIGLLLRHNADVNFNEGAGILSAIAHRDARLLATLLKKQPSPQTCAAAMAKAMTLDDKPIRYEMARLLLVAGAGRVGSEVSEALVQLLPIKPLDKQLTTLLVEHGRADANLNQGAPVVLAAQDPDPAVLEMVLQHGRPTAHSLGRGLETLCEMPTNSLKAAKADSILRRTRQQEVLDAALFKEVQTVLNSPTDKRDLCVLRSLLSAGADVNAHNAGALCCAVRAVDSLMTELLLSSGPVPDSLSPALPYALNISDPMDRLSFTRRLIDAGATTAETNRALVYAIGPYPNDLPLIALLASHADSGDGEALTDATKEGNVGAVDTILTKSPAKYSSLVLDNCFRAATAVEDQSKRKSVCTILLKQGITERVLSDALLVAAAEGDVALGAVLVAHGASVEHQEGQAIVEASTAGAAEVLRMLVNGKAPVKKHTLTKAFQAATQVGDLKKREDVFRILLEHGVSGEVVDAQLISAAKFGESGEPLVRLLLSFGASVDYNSGEAIWNATRSAIMGSLRLLLGVETTEDRQIKPSQATLLRALKASRKLGRDPRYQVIGWLFAAGLAPCEEIHIALNRAVKNEPDLRLIRLLLDNGASPLVNACQSLIDAAQLLLVDVLQVFMESEISQEDISWAFKQAFTPDTCSTWLCEKGYQVARMLLTKGAEGESLSLALSTVIDHYGGEHDAIAQKFGCLLLDSRADVSYEDGLVLKKAAMSGSPDLISQILHQGPNTLAVSTAFPHIFSQDRSEEETLVLIKLLTEYHSGEERLDVMMPTSGPTSQPVLFRALTVFPRSVKVLQALLNAGYYHDQMTKMIVMEDVEEEEQVSLLLWTLNQPQKRISSAAIELLIDRGAKVNFETRISKITPLMLAVQHRRPDLVKALLYAGAEVDVTDITGNTPMTMATGIGGDLGTSMMSNILAADPSKNDGSLHNAARELNLPAMKVLIEFGHDPDFPSPLHGGRSALAELCLNATTHETPISATQEKQMEKAITLLIESGSDLTIQCDGKSVLLLALDSADPIPTTKALLKAGTWKHVNKPYNQFNDGTYTYSPTEYVRRVMPQSDQQSQLLTLLKANRVTDVYYANDGPQPEGAVNLPEELLRAERERRAFNERIAKESQEHAIAIARTRELAAIQNQIFTARAELEDSRVRRQREEESNAIRQRQLLEDQGFAAELRRRKAEREAALVHERQLMEAGLNRARLVSEAELEMEEKKQRKMIDWEGHVGAQRVQNAKQLSAVKVKEQEDLDRINNASENRAMKRITEQRRLVDSQTALAGRLQNAGVDGRRQIGYITGELD</sequence>
<evidence type="ECO:0000256" key="3">
    <source>
        <dbReference type="PROSITE-ProRule" id="PRU00023"/>
    </source>
</evidence>
<dbReference type="PROSITE" id="PS50088">
    <property type="entry name" value="ANK_REPEAT"/>
    <property type="match status" value="1"/>
</dbReference>
<dbReference type="Pfam" id="PF00023">
    <property type="entry name" value="Ank"/>
    <property type="match status" value="1"/>
</dbReference>
<evidence type="ECO:0000313" key="6">
    <source>
        <dbReference type="Proteomes" id="UP001301769"/>
    </source>
</evidence>
<feature type="region of interest" description="Disordered" evidence="4">
    <location>
        <begin position="456"/>
        <end position="483"/>
    </location>
</feature>
<organism evidence="5 6">
    <name type="scientific">Rhypophila decipiens</name>
    <dbReference type="NCBI Taxonomy" id="261697"/>
    <lineage>
        <taxon>Eukaryota</taxon>
        <taxon>Fungi</taxon>
        <taxon>Dikarya</taxon>
        <taxon>Ascomycota</taxon>
        <taxon>Pezizomycotina</taxon>
        <taxon>Sordariomycetes</taxon>
        <taxon>Sordariomycetidae</taxon>
        <taxon>Sordariales</taxon>
        <taxon>Naviculisporaceae</taxon>
        <taxon>Rhypophila</taxon>
    </lineage>
</organism>
<reference evidence="5" key="2">
    <citation type="submission" date="2023-05" db="EMBL/GenBank/DDBJ databases">
        <authorList>
            <consortium name="Lawrence Berkeley National Laboratory"/>
            <person name="Steindorff A."/>
            <person name="Hensen N."/>
            <person name="Bonometti L."/>
            <person name="Westerberg I."/>
            <person name="Brannstrom I.O."/>
            <person name="Guillou S."/>
            <person name="Cros-Aarteil S."/>
            <person name="Calhoun S."/>
            <person name="Haridas S."/>
            <person name="Kuo A."/>
            <person name="Mondo S."/>
            <person name="Pangilinan J."/>
            <person name="Riley R."/>
            <person name="Labutti K."/>
            <person name="Andreopoulos B."/>
            <person name="Lipzen A."/>
            <person name="Chen C."/>
            <person name="Yanf M."/>
            <person name="Daum C."/>
            <person name="Ng V."/>
            <person name="Clum A."/>
            <person name="Ohm R."/>
            <person name="Martin F."/>
            <person name="Silar P."/>
            <person name="Natvig D."/>
            <person name="Lalanne C."/>
            <person name="Gautier V."/>
            <person name="Ament-Velasquez S.L."/>
            <person name="Kruys A."/>
            <person name="Hutchinson M.I."/>
            <person name="Powell A.J."/>
            <person name="Barry K."/>
            <person name="Miller A.N."/>
            <person name="Grigoriev I.V."/>
            <person name="Debuchy R."/>
            <person name="Gladieux P."/>
            <person name="Thoren M.H."/>
            <person name="Johannesson H."/>
        </authorList>
    </citation>
    <scope>NUCLEOTIDE SEQUENCE</scope>
    <source>
        <strain evidence="5">PSN293</strain>
    </source>
</reference>
<dbReference type="EMBL" id="MU858101">
    <property type="protein sequence ID" value="KAK4213955.1"/>
    <property type="molecule type" value="Genomic_DNA"/>
</dbReference>
<dbReference type="Proteomes" id="UP001301769">
    <property type="component" value="Unassembled WGS sequence"/>
</dbReference>
<dbReference type="Gene3D" id="1.25.40.20">
    <property type="entry name" value="Ankyrin repeat-containing domain"/>
    <property type="match status" value="6"/>
</dbReference>
<evidence type="ECO:0000256" key="1">
    <source>
        <dbReference type="ARBA" id="ARBA00022737"/>
    </source>
</evidence>
<dbReference type="PANTHER" id="PTHR24189">
    <property type="entry name" value="MYOTROPHIN"/>
    <property type="match status" value="1"/>
</dbReference>
<keyword evidence="1" id="KW-0677">Repeat</keyword>
<reference evidence="5" key="1">
    <citation type="journal article" date="2023" name="Mol. Phylogenet. Evol.">
        <title>Genome-scale phylogeny and comparative genomics of the fungal order Sordariales.</title>
        <authorList>
            <person name="Hensen N."/>
            <person name="Bonometti L."/>
            <person name="Westerberg I."/>
            <person name="Brannstrom I.O."/>
            <person name="Guillou S."/>
            <person name="Cros-Aarteil S."/>
            <person name="Calhoun S."/>
            <person name="Haridas S."/>
            <person name="Kuo A."/>
            <person name="Mondo S."/>
            <person name="Pangilinan J."/>
            <person name="Riley R."/>
            <person name="LaButti K."/>
            <person name="Andreopoulos B."/>
            <person name="Lipzen A."/>
            <person name="Chen C."/>
            <person name="Yan M."/>
            <person name="Daum C."/>
            <person name="Ng V."/>
            <person name="Clum A."/>
            <person name="Steindorff A."/>
            <person name="Ohm R.A."/>
            <person name="Martin F."/>
            <person name="Silar P."/>
            <person name="Natvig D.O."/>
            <person name="Lalanne C."/>
            <person name="Gautier V."/>
            <person name="Ament-Velasquez S.L."/>
            <person name="Kruys A."/>
            <person name="Hutchinson M.I."/>
            <person name="Powell A.J."/>
            <person name="Barry K."/>
            <person name="Miller A.N."/>
            <person name="Grigoriev I.V."/>
            <person name="Debuchy R."/>
            <person name="Gladieux P."/>
            <person name="Hiltunen Thoren M."/>
            <person name="Johannesson H."/>
        </authorList>
    </citation>
    <scope>NUCLEOTIDE SEQUENCE</scope>
    <source>
        <strain evidence="5">PSN293</strain>
    </source>
</reference>
<comment type="caution">
    <text evidence="5">The sequence shown here is derived from an EMBL/GenBank/DDBJ whole genome shotgun (WGS) entry which is preliminary data.</text>
</comment>
<feature type="compositionally biased region" description="Basic and acidic residues" evidence="4">
    <location>
        <begin position="472"/>
        <end position="483"/>
    </location>
</feature>
<evidence type="ECO:0000256" key="4">
    <source>
        <dbReference type="SAM" id="MobiDB-lite"/>
    </source>
</evidence>
<feature type="compositionally biased region" description="Polar residues" evidence="4">
    <location>
        <begin position="458"/>
        <end position="467"/>
    </location>
</feature>
<proteinExistence type="predicted"/>
<dbReference type="InterPro" id="IPR036770">
    <property type="entry name" value="Ankyrin_rpt-contain_sf"/>
</dbReference>
<feature type="repeat" description="ANK" evidence="3">
    <location>
        <begin position="1421"/>
        <end position="1453"/>
    </location>
</feature>